<comment type="caution">
    <text evidence="4">The sequence shown here is derived from an EMBL/GenBank/DDBJ whole genome shotgun (WGS) entry which is preliminary data.</text>
</comment>
<organism evidence="4 5">
    <name type="scientific">Hermanssonia centrifuga</name>
    <dbReference type="NCBI Taxonomy" id="98765"/>
    <lineage>
        <taxon>Eukaryota</taxon>
        <taxon>Fungi</taxon>
        <taxon>Dikarya</taxon>
        <taxon>Basidiomycota</taxon>
        <taxon>Agaricomycotina</taxon>
        <taxon>Agaricomycetes</taxon>
        <taxon>Polyporales</taxon>
        <taxon>Meruliaceae</taxon>
        <taxon>Hermanssonia</taxon>
    </lineage>
</organism>
<dbReference type="CDD" id="cd05233">
    <property type="entry name" value="SDR_c"/>
    <property type="match status" value="1"/>
</dbReference>
<dbReference type="STRING" id="98765.A0A2R6NHZ8"/>
<dbReference type="PANTHER" id="PTHR43618">
    <property type="entry name" value="7-ALPHA-HYDROXYSTEROID DEHYDROGENASE"/>
    <property type="match status" value="1"/>
</dbReference>
<evidence type="ECO:0000256" key="1">
    <source>
        <dbReference type="ARBA" id="ARBA00006484"/>
    </source>
</evidence>
<proteinExistence type="inferred from homology"/>
<evidence type="ECO:0000313" key="4">
    <source>
        <dbReference type="EMBL" id="PSR72016.1"/>
    </source>
</evidence>
<evidence type="ECO:0000256" key="2">
    <source>
        <dbReference type="ARBA" id="ARBA00022857"/>
    </source>
</evidence>
<dbReference type="InterPro" id="IPR052178">
    <property type="entry name" value="Sec_Metab_Biosynth_SDR"/>
</dbReference>
<dbReference type="AlphaFoldDB" id="A0A2R6NHZ8"/>
<comment type="similarity">
    <text evidence="1">Belongs to the short-chain dehydrogenases/reductases (SDR) family.</text>
</comment>
<dbReference type="InterPro" id="IPR002347">
    <property type="entry name" value="SDR_fam"/>
</dbReference>
<gene>
    <name evidence="4" type="ORF">PHLCEN_2v12120</name>
</gene>
<dbReference type="OrthoDB" id="2962696at2759"/>
<dbReference type="SUPFAM" id="SSF51735">
    <property type="entry name" value="NAD(P)-binding Rossmann-fold domains"/>
    <property type="match status" value="1"/>
</dbReference>
<evidence type="ECO:0000256" key="3">
    <source>
        <dbReference type="ARBA" id="ARBA00023002"/>
    </source>
</evidence>
<dbReference type="PANTHER" id="PTHR43618:SF18">
    <property type="entry name" value="SHORT CHAIN DEHYDROGENASE_REDUCTASE FAMILY (AFU_ORTHOLOGUE AFUA_5G12480)"/>
    <property type="match status" value="1"/>
</dbReference>
<dbReference type="GO" id="GO:0016491">
    <property type="term" value="F:oxidoreductase activity"/>
    <property type="evidence" value="ECO:0007669"/>
    <property type="project" value="UniProtKB-KW"/>
</dbReference>
<dbReference type="Pfam" id="PF00106">
    <property type="entry name" value="adh_short"/>
    <property type="match status" value="1"/>
</dbReference>
<accession>A0A2R6NHZ8</accession>
<dbReference type="InterPro" id="IPR036291">
    <property type="entry name" value="NAD(P)-bd_dom_sf"/>
</dbReference>
<dbReference type="Proteomes" id="UP000186601">
    <property type="component" value="Unassembled WGS sequence"/>
</dbReference>
<name>A0A2R6NHZ8_9APHY</name>
<dbReference type="EMBL" id="MLYV02001229">
    <property type="protein sequence ID" value="PSR72016.1"/>
    <property type="molecule type" value="Genomic_DNA"/>
</dbReference>
<dbReference type="Gene3D" id="3.40.50.720">
    <property type="entry name" value="NAD(P)-binding Rossmann-like Domain"/>
    <property type="match status" value="1"/>
</dbReference>
<keyword evidence="3" id="KW-0560">Oxidoreductase</keyword>
<sequence length="215" mass="23013">MSLSAIPTLFGVRGAVAVVTGGGTGKLNYIPKLFDRYCRNGNIIPVECDISSPKSLQSLANTVKARHGYLNLLVNNAGVALNLLPKLPTPKTGDIKSFQRALLNAGTPQDFATTFNVNTTAAYYCSVLFLDLLDAGNRRGNMRGVSSQVITIASGGGYRRDDKVFSVSYTLSKAAAIHLGKLLANFFKDWQIRSNVICPGVFPSCMSPPSTFMAA</sequence>
<keyword evidence="5" id="KW-1185">Reference proteome</keyword>
<reference evidence="4 5" key="1">
    <citation type="submission" date="2018-02" db="EMBL/GenBank/DDBJ databases">
        <title>Genome sequence of the basidiomycete white-rot fungus Phlebia centrifuga.</title>
        <authorList>
            <person name="Granchi Z."/>
            <person name="Peng M."/>
            <person name="de Vries R.P."/>
            <person name="Hilden K."/>
            <person name="Makela M.R."/>
            <person name="Grigoriev I."/>
            <person name="Riley R."/>
        </authorList>
    </citation>
    <scope>NUCLEOTIDE SEQUENCE [LARGE SCALE GENOMIC DNA]</scope>
    <source>
        <strain evidence="4 5">FBCC195</strain>
    </source>
</reference>
<keyword evidence="2" id="KW-0521">NADP</keyword>
<protein>
    <submittedName>
        <fullName evidence="4">Uncharacterized protein</fullName>
    </submittedName>
</protein>
<evidence type="ECO:0000313" key="5">
    <source>
        <dbReference type="Proteomes" id="UP000186601"/>
    </source>
</evidence>
<dbReference type="PRINTS" id="PR00081">
    <property type="entry name" value="GDHRDH"/>
</dbReference>